<proteinExistence type="predicted"/>
<dbReference type="CDD" id="cd02440">
    <property type="entry name" value="AdoMet_MTases"/>
    <property type="match status" value="1"/>
</dbReference>
<dbReference type="SUPFAM" id="SSF53335">
    <property type="entry name" value="S-adenosyl-L-methionine-dependent methyltransferases"/>
    <property type="match status" value="1"/>
</dbReference>
<dbReference type="GO" id="GO:0000179">
    <property type="term" value="F:rRNA (adenine-N6,N6-)-dimethyltransferase activity"/>
    <property type="evidence" value="ECO:0007669"/>
    <property type="project" value="InterPro"/>
</dbReference>
<dbReference type="InterPro" id="IPR001737">
    <property type="entry name" value="KsgA/Erm"/>
</dbReference>
<reference evidence="6 7" key="1">
    <citation type="submission" date="2007-08" db="EMBL/GenBank/DDBJ databases">
        <title>Complete sequence of Roseiflexus castenholzii DSM 13941.</title>
        <authorList>
            <consortium name="US DOE Joint Genome Institute"/>
            <person name="Copeland A."/>
            <person name="Lucas S."/>
            <person name="Lapidus A."/>
            <person name="Barry K."/>
            <person name="Glavina del Rio T."/>
            <person name="Dalin E."/>
            <person name="Tice H."/>
            <person name="Pitluck S."/>
            <person name="Thompson L.S."/>
            <person name="Brettin T."/>
            <person name="Bruce D."/>
            <person name="Detter J.C."/>
            <person name="Han C."/>
            <person name="Tapia R."/>
            <person name="Schmutz J."/>
            <person name="Larimer F."/>
            <person name="Land M."/>
            <person name="Hauser L."/>
            <person name="Kyrpides N."/>
            <person name="Mikhailova N."/>
            <person name="Bryant D.A."/>
            <person name="Hanada S."/>
            <person name="Tsukatani Y."/>
            <person name="Richardson P."/>
        </authorList>
    </citation>
    <scope>NUCLEOTIDE SEQUENCE [LARGE SCALE GENOMIC DNA]</scope>
    <source>
        <strain evidence="7">DSM 13941 / HLO8</strain>
    </source>
</reference>
<evidence type="ECO:0000313" key="7">
    <source>
        <dbReference type="Proteomes" id="UP000000263"/>
    </source>
</evidence>
<name>A7NKW4_ROSCS</name>
<evidence type="ECO:0000256" key="2">
    <source>
        <dbReference type="ARBA" id="ARBA00022679"/>
    </source>
</evidence>
<dbReference type="Gene3D" id="3.40.50.150">
    <property type="entry name" value="Vaccinia Virus protein VP39"/>
    <property type="match status" value="1"/>
</dbReference>
<sequence>MERGAIDWEDMWSPYDDETYRFALEAALPDDVVVDIGAGDLRLALRMAARVRRVYAVERNPVLVERLMGSFDNLVVVCADALTWTLPPGVTLAVLLMRHCTRDHFAAYVRRLKDAGCRRLVTNARWKMGVEVVDLQCRQPYDPHRIGWYACHCGMVGFNAPDMDRITPDTLDGCIDVVGCPHCTV</sequence>
<keyword evidence="4" id="KW-0694">RNA-binding</keyword>
<dbReference type="HOGENOM" id="CLU_1460245_0_0_0"/>
<protein>
    <submittedName>
        <fullName evidence="6">Ribosomal RNA adenine methylase transferase</fullName>
    </submittedName>
</protein>
<dbReference type="SMART" id="SM00650">
    <property type="entry name" value="rADc"/>
    <property type="match status" value="1"/>
</dbReference>
<evidence type="ECO:0000256" key="3">
    <source>
        <dbReference type="ARBA" id="ARBA00022691"/>
    </source>
</evidence>
<evidence type="ECO:0000256" key="4">
    <source>
        <dbReference type="ARBA" id="ARBA00022884"/>
    </source>
</evidence>
<evidence type="ECO:0000256" key="1">
    <source>
        <dbReference type="ARBA" id="ARBA00022603"/>
    </source>
</evidence>
<keyword evidence="7" id="KW-1185">Reference proteome</keyword>
<feature type="domain" description="Ribosomal RNA adenine methylase transferase N-terminal" evidence="5">
    <location>
        <begin position="23"/>
        <end position="150"/>
    </location>
</feature>
<keyword evidence="1 6" id="KW-0489">Methyltransferase</keyword>
<dbReference type="eggNOG" id="COG0030">
    <property type="taxonomic scope" value="Bacteria"/>
</dbReference>
<dbReference type="KEGG" id="rca:Rcas_2047"/>
<dbReference type="OrthoDB" id="162340at2"/>
<dbReference type="Proteomes" id="UP000000263">
    <property type="component" value="Chromosome"/>
</dbReference>
<evidence type="ECO:0000259" key="5">
    <source>
        <dbReference type="SMART" id="SM00650"/>
    </source>
</evidence>
<dbReference type="AlphaFoldDB" id="A7NKW4"/>
<dbReference type="EMBL" id="CP000804">
    <property type="protein sequence ID" value="ABU58134.1"/>
    <property type="molecule type" value="Genomic_DNA"/>
</dbReference>
<keyword evidence="2 6" id="KW-0808">Transferase</keyword>
<dbReference type="STRING" id="383372.Rcas_2047"/>
<dbReference type="GO" id="GO:0003723">
    <property type="term" value="F:RNA binding"/>
    <property type="evidence" value="ECO:0007669"/>
    <property type="project" value="UniProtKB-KW"/>
</dbReference>
<dbReference type="Pfam" id="PF00398">
    <property type="entry name" value="RrnaAD"/>
    <property type="match status" value="1"/>
</dbReference>
<gene>
    <name evidence="6" type="ordered locus">Rcas_2047</name>
</gene>
<evidence type="ECO:0000313" key="6">
    <source>
        <dbReference type="EMBL" id="ABU58134.1"/>
    </source>
</evidence>
<accession>A7NKW4</accession>
<organism evidence="6 7">
    <name type="scientific">Roseiflexus castenholzii (strain DSM 13941 / HLO8)</name>
    <dbReference type="NCBI Taxonomy" id="383372"/>
    <lineage>
        <taxon>Bacteria</taxon>
        <taxon>Bacillati</taxon>
        <taxon>Chloroflexota</taxon>
        <taxon>Chloroflexia</taxon>
        <taxon>Chloroflexales</taxon>
        <taxon>Roseiflexineae</taxon>
        <taxon>Roseiflexaceae</taxon>
        <taxon>Roseiflexus</taxon>
    </lineage>
</organism>
<dbReference type="InterPro" id="IPR020598">
    <property type="entry name" value="rRNA_Ade_methylase_Trfase_N"/>
</dbReference>
<keyword evidence="3" id="KW-0949">S-adenosyl-L-methionine</keyword>
<dbReference type="InterPro" id="IPR029063">
    <property type="entry name" value="SAM-dependent_MTases_sf"/>
</dbReference>